<protein>
    <submittedName>
        <fullName evidence="2">Uncharacterized protein</fullName>
    </submittedName>
</protein>
<evidence type="ECO:0000313" key="2">
    <source>
        <dbReference type="EMBL" id="JAV88284.1"/>
    </source>
</evidence>
<feature type="compositionally biased region" description="Acidic residues" evidence="1">
    <location>
        <begin position="154"/>
        <end position="169"/>
    </location>
</feature>
<name>A0A1Y1MRH0_PHOPY</name>
<organism evidence="2">
    <name type="scientific">Photinus pyralis</name>
    <name type="common">Common eastern firefly</name>
    <name type="synonym">Lampyris pyralis</name>
    <dbReference type="NCBI Taxonomy" id="7054"/>
    <lineage>
        <taxon>Eukaryota</taxon>
        <taxon>Metazoa</taxon>
        <taxon>Ecdysozoa</taxon>
        <taxon>Arthropoda</taxon>
        <taxon>Hexapoda</taxon>
        <taxon>Insecta</taxon>
        <taxon>Pterygota</taxon>
        <taxon>Neoptera</taxon>
        <taxon>Endopterygota</taxon>
        <taxon>Coleoptera</taxon>
        <taxon>Polyphaga</taxon>
        <taxon>Elateriformia</taxon>
        <taxon>Elateroidea</taxon>
        <taxon>Lampyridae</taxon>
        <taxon>Lampyrinae</taxon>
        <taxon>Photinus</taxon>
    </lineage>
</organism>
<feature type="region of interest" description="Disordered" evidence="1">
    <location>
        <begin position="89"/>
        <end position="114"/>
    </location>
</feature>
<feature type="region of interest" description="Disordered" evidence="1">
    <location>
        <begin position="198"/>
        <end position="218"/>
    </location>
</feature>
<dbReference type="EMBL" id="GEZM01023604">
    <property type="protein sequence ID" value="JAV88284.1"/>
    <property type="molecule type" value="Transcribed_RNA"/>
</dbReference>
<proteinExistence type="predicted"/>
<evidence type="ECO:0000256" key="1">
    <source>
        <dbReference type="SAM" id="MobiDB-lite"/>
    </source>
</evidence>
<accession>A0A1Y1MRH0</accession>
<sequence length="238" mass="27526">MNRGKKLLEMALQDRNASVTPIDYETTYHQNNSEDAEIEYLLNKFDSGKLLPISTSEDHDVTLMPLEIDTATCSDTRLVTLQPVVFNRESKDDMPSEKLQGMQEEDRECSSDNSQETFAVLQPVTFNEEPDENIILCEESRTSDESDPDYNPNDGEEDDVIPATSEDEMEQTKVTKNEVVNIPTKKIRHKRINMNKDDWEYNTNKKRREQGVSYKGKKKDNEKWDYNISKPARLKCSM</sequence>
<dbReference type="AlphaFoldDB" id="A0A1Y1MRH0"/>
<feature type="region of interest" description="Disordered" evidence="1">
    <location>
        <begin position="138"/>
        <end position="175"/>
    </location>
</feature>
<reference evidence="2" key="1">
    <citation type="journal article" date="2016" name="Sci. Rep.">
        <title>Molecular characterization of firefly nuptial gifts: a multi-omics approach sheds light on postcopulatory sexual selection.</title>
        <authorList>
            <person name="Al-Wathiqui N."/>
            <person name="Fallon T.R."/>
            <person name="South A."/>
            <person name="Weng J.K."/>
            <person name="Lewis S.M."/>
        </authorList>
    </citation>
    <scope>NUCLEOTIDE SEQUENCE</scope>
</reference>